<organism evidence="4 5">
    <name type="scientific">Paradesertivirga mongoliensis</name>
    <dbReference type="NCBI Taxonomy" id="2100740"/>
    <lineage>
        <taxon>Bacteria</taxon>
        <taxon>Pseudomonadati</taxon>
        <taxon>Bacteroidota</taxon>
        <taxon>Sphingobacteriia</taxon>
        <taxon>Sphingobacteriales</taxon>
        <taxon>Sphingobacteriaceae</taxon>
        <taxon>Paradesertivirga</taxon>
    </lineage>
</organism>
<protein>
    <submittedName>
        <fullName evidence="4">PleD family two-component system response regulator</fullName>
    </submittedName>
</protein>
<dbReference type="Proteomes" id="UP001597387">
    <property type="component" value="Unassembled WGS sequence"/>
</dbReference>
<evidence type="ECO:0000256" key="2">
    <source>
        <dbReference type="PROSITE-ProRule" id="PRU00169"/>
    </source>
</evidence>
<evidence type="ECO:0000313" key="5">
    <source>
        <dbReference type="Proteomes" id="UP001597387"/>
    </source>
</evidence>
<gene>
    <name evidence="4" type="ORF">ACFSJU_17030</name>
</gene>
<proteinExistence type="predicted"/>
<dbReference type="EMBL" id="JBHUHZ010000003">
    <property type="protein sequence ID" value="MFD2164115.1"/>
    <property type="molecule type" value="Genomic_DNA"/>
</dbReference>
<feature type="domain" description="Response regulatory" evidence="3">
    <location>
        <begin position="3"/>
        <end position="117"/>
    </location>
</feature>
<evidence type="ECO:0000256" key="1">
    <source>
        <dbReference type="ARBA" id="ARBA00022553"/>
    </source>
</evidence>
<evidence type="ECO:0000259" key="3">
    <source>
        <dbReference type="PROSITE" id="PS50110"/>
    </source>
</evidence>
<comment type="caution">
    <text evidence="4">The sequence shown here is derived from an EMBL/GenBank/DDBJ whole genome shotgun (WGS) entry which is preliminary data.</text>
</comment>
<name>A0ABW4ZPT8_9SPHI</name>
<dbReference type="InterPro" id="IPR001789">
    <property type="entry name" value="Sig_transdc_resp-reg_receiver"/>
</dbReference>
<evidence type="ECO:0000313" key="4">
    <source>
        <dbReference type="EMBL" id="MFD2164115.1"/>
    </source>
</evidence>
<dbReference type="Gene3D" id="3.40.50.2300">
    <property type="match status" value="1"/>
</dbReference>
<dbReference type="PROSITE" id="PS50110">
    <property type="entry name" value="RESPONSE_REGULATORY"/>
    <property type="match status" value="1"/>
</dbReference>
<accession>A0ABW4ZPT8</accession>
<dbReference type="SUPFAM" id="SSF52172">
    <property type="entry name" value="CheY-like"/>
    <property type="match status" value="1"/>
</dbReference>
<dbReference type="Pfam" id="PF00072">
    <property type="entry name" value="Response_reg"/>
    <property type="match status" value="1"/>
</dbReference>
<dbReference type="InterPro" id="IPR011006">
    <property type="entry name" value="CheY-like_superfamily"/>
</dbReference>
<dbReference type="RefSeq" id="WP_255904536.1">
    <property type="nucleotide sequence ID" value="NZ_JAFMZO010000004.1"/>
</dbReference>
<keyword evidence="5" id="KW-1185">Reference proteome</keyword>
<reference evidence="5" key="1">
    <citation type="journal article" date="2019" name="Int. J. Syst. Evol. Microbiol.">
        <title>The Global Catalogue of Microorganisms (GCM) 10K type strain sequencing project: providing services to taxonomists for standard genome sequencing and annotation.</title>
        <authorList>
            <consortium name="The Broad Institute Genomics Platform"/>
            <consortium name="The Broad Institute Genome Sequencing Center for Infectious Disease"/>
            <person name="Wu L."/>
            <person name="Ma J."/>
        </authorList>
    </citation>
    <scope>NUCLEOTIDE SEQUENCE [LARGE SCALE GENOMIC DNA]</scope>
    <source>
        <strain evidence="5">KCTC 42217</strain>
    </source>
</reference>
<keyword evidence="1 2" id="KW-0597">Phosphoprotein</keyword>
<dbReference type="PANTHER" id="PTHR44591:SF3">
    <property type="entry name" value="RESPONSE REGULATORY DOMAIN-CONTAINING PROTEIN"/>
    <property type="match status" value="1"/>
</dbReference>
<dbReference type="InterPro" id="IPR050595">
    <property type="entry name" value="Bact_response_regulator"/>
</dbReference>
<dbReference type="CDD" id="cd00156">
    <property type="entry name" value="REC"/>
    <property type="match status" value="1"/>
</dbReference>
<sequence length="130" mass="14226">MKTILCVDDDQDILDTFKIILDGEGYNTVCLPDPAGLFQTIGQCRPALIFMDINMDGVNGLELCRALGSNPKTLDIPVIIISSDPRIDSAIDDYGATDILLKPFAIEDLLDTVDYYLGSQIVSRSPEESL</sequence>
<dbReference type="PANTHER" id="PTHR44591">
    <property type="entry name" value="STRESS RESPONSE REGULATOR PROTEIN 1"/>
    <property type="match status" value="1"/>
</dbReference>
<dbReference type="SMART" id="SM00448">
    <property type="entry name" value="REC"/>
    <property type="match status" value="1"/>
</dbReference>
<feature type="modified residue" description="4-aspartylphosphate" evidence="2">
    <location>
        <position position="52"/>
    </location>
</feature>